<evidence type="ECO:0000313" key="2">
    <source>
        <dbReference type="Proteomes" id="UP001241377"/>
    </source>
</evidence>
<proteinExistence type="predicted"/>
<keyword evidence="2" id="KW-1185">Reference proteome</keyword>
<evidence type="ECO:0000313" key="1">
    <source>
        <dbReference type="EMBL" id="KAJ9092955.1"/>
    </source>
</evidence>
<protein>
    <submittedName>
        <fullName evidence="1">Uncharacterized protein</fullName>
    </submittedName>
</protein>
<gene>
    <name evidence="1" type="ORF">QFC19_008553</name>
</gene>
<dbReference type="EMBL" id="JASBWR010000129">
    <property type="protein sequence ID" value="KAJ9092955.1"/>
    <property type="molecule type" value="Genomic_DNA"/>
</dbReference>
<accession>A0ACC2V1Z7</accession>
<comment type="caution">
    <text evidence="1">The sequence shown here is derived from an EMBL/GenBank/DDBJ whole genome shotgun (WGS) entry which is preliminary data.</text>
</comment>
<dbReference type="Proteomes" id="UP001241377">
    <property type="component" value="Unassembled WGS sequence"/>
</dbReference>
<name>A0ACC2V1Z7_9TREE</name>
<sequence>MAEQSSRRAVDPQERKYLIEGLSNPLLFHRHSQALSDLQKVIGFLERTRKFVSRAESIERSEVYATVALLESVEQAGSQFLYPLICMNREKVAGAGGTDGMWEEEERRRRAVSKKLVELERAKQQCVNSSELDSPPRYMCLINGTEQSPIQESLINEAYIKSLAELTDFASLLVTIDRSLKRAIDDVVRRMVASGKKMHGTKQSEDLTKAEVADDVITPRDVILCAESLYQGGIALPQSSWDDTEAVLV</sequence>
<organism evidence="1 2">
    <name type="scientific">Naganishia cerealis</name>
    <dbReference type="NCBI Taxonomy" id="610337"/>
    <lineage>
        <taxon>Eukaryota</taxon>
        <taxon>Fungi</taxon>
        <taxon>Dikarya</taxon>
        <taxon>Basidiomycota</taxon>
        <taxon>Agaricomycotina</taxon>
        <taxon>Tremellomycetes</taxon>
        <taxon>Filobasidiales</taxon>
        <taxon>Filobasidiaceae</taxon>
        <taxon>Naganishia</taxon>
    </lineage>
</organism>
<reference evidence="1" key="1">
    <citation type="submission" date="2023-04" db="EMBL/GenBank/DDBJ databases">
        <title>Draft Genome sequencing of Naganishia species isolated from polar environments using Oxford Nanopore Technology.</title>
        <authorList>
            <person name="Leo P."/>
            <person name="Venkateswaran K."/>
        </authorList>
    </citation>
    <scope>NUCLEOTIDE SEQUENCE</scope>
    <source>
        <strain evidence="1">MNA-CCFEE 5261</strain>
    </source>
</reference>